<evidence type="ECO:0000256" key="1">
    <source>
        <dbReference type="ARBA" id="ARBA00007797"/>
    </source>
</evidence>
<feature type="compositionally biased region" description="Acidic residues" evidence="2">
    <location>
        <begin position="930"/>
        <end position="946"/>
    </location>
</feature>
<proteinExistence type="inferred from homology"/>
<feature type="region of interest" description="Disordered" evidence="2">
    <location>
        <begin position="1"/>
        <end position="49"/>
    </location>
</feature>
<feature type="compositionally biased region" description="Basic and acidic residues" evidence="2">
    <location>
        <begin position="7"/>
        <end position="21"/>
    </location>
</feature>
<feature type="compositionally biased region" description="Acidic residues" evidence="2">
    <location>
        <begin position="972"/>
        <end position="987"/>
    </location>
</feature>
<evidence type="ECO:0000313" key="4">
    <source>
        <dbReference type="EMBL" id="KAF5366355.1"/>
    </source>
</evidence>
<feature type="compositionally biased region" description="Acidic residues" evidence="2">
    <location>
        <begin position="1002"/>
        <end position="1033"/>
    </location>
</feature>
<feature type="region of interest" description="Disordered" evidence="2">
    <location>
        <begin position="920"/>
        <end position="1125"/>
    </location>
</feature>
<dbReference type="Proteomes" id="UP000518752">
    <property type="component" value="Unassembled WGS sequence"/>
</dbReference>
<dbReference type="SUPFAM" id="SSF48371">
    <property type="entry name" value="ARM repeat"/>
    <property type="match status" value="1"/>
</dbReference>
<feature type="compositionally biased region" description="Acidic residues" evidence="2">
    <location>
        <begin position="1040"/>
        <end position="1059"/>
    </location>
</feature>
<dbReference type="InterPro" id="IPR005612">
    <property type="entry name" value="CCAAT-binding_factor"/>
</dbReference>
<dbReference type="InterPro" id="IPR016024">
    <property type="entry name" value="ARM-type_fold"/>
</dbReference>
<evidence type="ECO:0000313" key="5">
    <source>
        <dbReference type="Proteomes" id="UP000518752"/>
    </source>
</evidence>
<feature type="compositionally biased region" description="Acidic residues" evidence="2">
    <location>
        <begin position="953"/>
        <end position="963"/>
    </location>
</feature>
<accession>A0A8H5GKE7</accession>
<feature type="domain" description="CCAAT-binding factor" evidence="3">
    <location>
        <begin position="646"/>
        <end position="808"/>
    </location>
</feature>
<sequence>MVRLRKEKGQKSRTTEEEPKKASSFKKSKSKNRITKEQIEALGGNGEDFELVKDIDENAVSGSAEAVDPALSNDVSKFLKSLNFDVPEPPQTEKSQPKPSKKAKKSKGLKGETSNTTEPMPEKSNAKAKQKPRVQKSEPASTGTSKASTSKAAPPVDNTAPMVELPKKITVNSRSKFLIPPTSQWYNVVPNLAAVAATLPTITPAQFSSLTAKAAKLHAEDVETFKSSSSGSSSASEASFLSKIIQSGTLSDRLSALTLLVQSSPLHNIKALETLKGMSERGKGQGGREETLKALRCIVDWWVGGGAPNRKLKYFRDQHLLHPDVTDQHLVVWYFEDWLKKYFFSILQISENLSHDPLTYVRTQTLSLIFTLLRDKPEQEQNLLRLLVNKLGDTEKSICSRASYHILQLLQPHAPMKGVIVREITSLVLRPAAPTAAATVSAAAAFAASSSQLPANVANRKIRFANNDDDKPTPAAPTSSTTKGKGKSSTEEKKPVNTHARYYATITFNQIVLTPADRDVALKLIEVYFEMFKELLGEGTILNEEAASGGGVDDNDDQEQVEEVKVDKKGRVLDYKRKKGKSNVNEIKGAAGFSEVEDENSKLISAILTGVNRALPFAKIDAKDVSLMKHIDTLFLITHKSTFNISLQALVLIQHISASLSSASSSSSASKSIVDRYYRTLYASLHDGRLALSSKQAMYLNLLFKSIKADAGEMDNERVKALVRRFVQVLLSGGNGATEFVAGGLYLLGELFSSIPGLRNMVMDPAKKVGEPYDPRKRDPQFAHASSSPLWELTSLRNHYHPTVSLLARQLLSSQPLTATADLSLNTLSHFLDRFVYKNAKKISPSDATAAVDGKNKGKGVSAMQPAASGVEGVKLMKGDTIGVGDLLMNEEKFMRKKVEDVPVDQLFFHKFFTRKNQRAKTMKTADEKVSDEDVSDADEGDEEGEKDGLDSSGDEEMDLTGDEAERAKNPEDDDEDEDGSDLDEDEVWKAMQASMPRAQGDDDLLDGSDLDDDDDDSELGSIADEDGDEGEDALNVGDNSDDDDDALSLVEASDDDDLISMNGEADVPDGLIEYDGSDADTDDNDNKGDEEWSGIGGGGGEGDGKSKKRKRQEDDKKRRKKLKSLPTFASYEDYAKLIEDGPEDDI</sequence>
<evidence type="ECO:0000256" key="2">
    <source>
        <dbReference type="SAM" id="MobiDB-lite"/>
    </source>
</evidence>
<gene>
    <name evidence="4" type="ORF">D9757_011459</name>
</gene>
<dbReference type="InterPro" id="IPR040155">
    <property type="entry name" value="CEBPZ/Mak21-like"/>
</dbReference>
<comment type="caution">
    <text evidence="4">The sequence shown here is derived from an EMBL/GenBank/DDBJ whole genome shotgun (WGS) entry which is preliminary data.</text>
</comment>
<name>A0A8H5GKE7_9AGAR</name>
<keyword evidence="5" id="KW-1185">Reference proteome</keyword>
<dbReference type="OrthoDB" id="28947at2759"/>
<feature type="region of interest" description="Disordered" evidence="2">
    <location>
        <begin position="82"/>
        <end position="161"/>
    </location>
</feature>
<dbReference type="PANTHER" id="PTHR12048:SF0">
    <property type="entry name" value="CCAAT_ENHANCER-BINDING PROTEIN ZETA"/>
    <property type="match status" value="1"/>
</dbReference>
<dbReference type="GO" id="GO:0005634">
    <property type="term" value="C:nucleus"/>
    <property type="evidence" value="ECO:0007669"/>
    <property type="project" value="UniProtKB-ARBA"/>
</dbReference>
<comment type="similarity">
    <text evidence="1">Belongs to the CBF/MAK21 family.</text>
</comment>
<dbReference type="PANTHER" id="PTHR12048">
    <property type="entry name" value="CCAAT-BINDING FACTOR-RELATED"/>
    <property type="match status" value="1"/>
</dbReference>
<feature type="compositionally biased region" description="Basic residues" evidence="2">
    <location>
        <begin position="23"/>
        <end position="33"/>
    </location>
</feature>
<feature type="compositionally biased region" description="Basic residues" evidence="2">
    <location>
        <begin position="99"/>
        <end position="108"/>
    </location>
</feature>
<dbReference type="EMBL" id="JAACJN010000154">
    <property type="protein sequence ID" value="KAF5366355.1"/>
    <property type="molecule type" value="Genomic_DNA"/>
</dbReference>
<organism evidence="4 5">
    <name type="scientific">Collybiopsis confluens</name>
    <dbReference type="NCBI Taxonomy" id="2823264"/>
    <lineage>
        <taxon>Eukaryota</taxon>
        <taxon>Fungi</taxon>
        <taxon>Dikarya</taxon>
        <taxon>Basidiomycota</taxon>
        <taxon>Agaricomycotina</taxon>
        <taxon>Agaricomycetes</taxon>
        <taxon>Agaricomycetidae</taxon>
        <taxon>Agaricales</taxon>
        <taxon>Marasmiineae</taxon>
        <taxon>Omphalotaceae</taxon>
        <taxon>Collybiopsis</taxon>
    </lineage>
</organism>
<dbReference type="Pfam" id="PF03914">
    <property type="entry name" value="CBF"/>
    <property type="match status" value="1"/>
</dbReference>
<reference evidence="4 5" key="1">
    <citation type="journal article" date="2020" name="ISME J.">
        <title>Uncovering the hidden diversity of litter-decomposition mechanisms in mushroom-forming fungi.</title>
        <authorList>
            <person name="Floudas D."/>
            <person name="Bentzer J."/>
            <person name="Ahren D."/>
            <person name="Johansson T."/>
            <person name="Persson P."/>
            <person name="Tunlid A."/>
        </authorList>
    </citation>
    <scope>NUCLEOTIDE SEQUENCE [LARGE SCALE GENOMIC DNA]</scope>
    <source>
        <strain evidence="4 5">CBS 406.79</strain>
    </source>
</reference>
<feature type="region of interest" description="Disordered" evidence="2">
    <location>
        <begin position="464"/>
        <end position="496"/>
    </location>
</feature>
<feature type="compositionally biased region" description="Low complexity" evidence="2">
    <location>
        <begin position="139"/>
        <end position="155"/>
    </location>
</feature>
<evidence type="ECO:0000259" key="3">
    <source>
        <dbReference type="Pfam" id="PF03914"/>
    </source>
</evidence>
<dbReference type="AlphaFoldDB" id="A0A8H5GKE7"/>
<protein>
    <recommendedName>
        <fullName evidence="3">CCAAT-binding factor domain-containing protein</fullName>
    </recommendedName>
</protein>